<organism evidence="2 3">
    <name type="scientific">Calocera viscosa (strain TUFC12733)</name>
    <dbReference type="NCBI Taxonomy" id="1330018"/>
    <lineage>
        <taxon>Eukaryota</taxon>
        <taxon>Fungi</taxon>
        <taxon>Dikarya</taxon>
        <taxon>Basidiomycota</taxon>
        <taxon>Agaricomycotina</taxon>
        <taxon>Dacrymycetes</taxon>
        <taxon>Dacrymycetales</taxon>
        <taxon>Dacrymycetaceae</taxon>
        <taxon>Calocera</taxon>
    </lineage>
</organism>
<evidence type="ECO:0000313" key="2">
    <source>
        <dbReference type="EMBL" id="KZO91979.1"/>
    </source>
</evidence>
<dbReference type="EMBL" id="KV417315">
    <property type="protein sequence ID" value="KZO91979.1"/>
    <property type="molecule type" value="Genomic_DNA"/>
</dbReference>
<proteinExistence type="predicted"/>
<protein>
    <submittedName>
        <fullName evidence="2">Uncharacterized protein</fullName>
    </submittedName>
</protein>
<name>A0A167HTZ7_CALVF</name>
<sequence>MAPSLQLPVRRSAAIPFTDIFGSVTFSSPPLKPSKSGHYHGPPHQPMLEEQFQRLTGAEKRRERRRRDAARQRVRMNEKESALEEMTALSERKLRALAKSRQVECLERLQLLDYRDCLQSAHEMERDIADGWYAGLPN</sequence>
<evidence type="ECO:0000256" key="1">
    <source>
        <dbReference type="SAM" id="MobiDB-lite"/>
    </source>
</evidence>
<keyword evidence="3" id="KW-1185">Reference proteome</keyword>
<reference evidence="2 3" key="1">
    <citation type="journal article" date="2016" name="Mol. Biol. Evol.">
        <title>Comparative Genomics of Early-Diverging Mushroom-Forming Fungi Provides Insights into the Origins of Lignocellulose Decay Capabilities.</title>
        <authorList>
            <person name="Nagy L.G."/>
            <person name="Riley R."/>
            <person name="Tritt A."/>
            <person name="Adam C."/>
            <person name="Daum C."/>
            <person name="Floudas D."/>
            <person name="Sun H."/>
            <person name="Yadav J.S."/>
            <person name="Pangilinan J."/>
            <person name="Larsson K.H."/>
            <person name="Matsuura K."/>
            <person name="Barry K."/>
            <person name="Labutti K."/>
            <person name="Kuo R."/>
            <person name="Ohm R.A."/>
            <person name="Bhattacharya S.S."/>
            <person name="Shirouzu T."/>
            <person name="Yoshinaga Y."/>
            <person name="Martin F.M."/>
            <person name="Grigoriev I.V."/>
            <person name="Hibbett D.S."/>
        </authorList>
    </citation>
    <scope>NUCLEOTIDE SEQUENCE [LARGE SCALE GENOMIC DNA]</scope>
    <source>
        <strain evidence="2 3">TUFC12733</strain>
    </source>
</reference>
<dbReference type="Proteomes" id="UP000076738">
    <property type="component" value="Unassembled WGS sequence"/>
</dbReference>
<dbReference type="AlphaFoldDB" id="A0A167HTZ7"/>
<evidence type="ECO:0000313" key="3">
    <source>
        <dbReference type="Proteomes" id="UP000076738"/>
    </source>
</evidence>
<feature type="compositionally biased region" description="Basic and acidic residues" evidence="1">
    <location>
        <begin position="69"/>
        <end position="82"/>
    </location>
</feature>
<gene>
    <name evidence="2" type="ORF">CALVIDRAFT_567722</name>
</gene>
<feature type="region of interest" description="Disordered" evidence="1">
    <location>
        <begin position="56"/>
        <end position="86"/>
    </location>
</feature>
<accession>A0A167HTZ7</accession>